<dbReference type="AlphaFoldDB" id="A0A4R1XDX0"/>
<dbReference type="OrthoDB" id="6713183at2"/>
<accession>A0A4R1XDX0</accession>
<organism evidence="1 2">
    <name type="scientific">Acinetobacter calcoaceticus</name>
    <dbReference type="NCBI Taxonomy" id="471"/>
    <lineage>
        <taxon>Bacteria</taxon>
        <taxon>Pseudomonadati</taxon>
        <taxon>Pseudomonadota</taxon>
        <taxon>Gammaproteobacteria</taxon>
        <taxon>Moraxellales</taxon>
        <taxon>Moraxellaceae</taxon>
        <taxon>Acinetobacter</taxon>
        <taxon>Acinetobacter calcoaceticus/baumannii complex</taxon>
    </lineage>
</organism>
<dbReference type="Proteomes" id="UP000294963">
    <property type="component" value="Unassembled WGS sequence"/>
</dbReference>
<evidence type="ECO:0000313" key="1">
    <source>
        <dbReference type="EMBL" id="TCM61169.1"/>
    </source>
</evidence>
<evidence type="ECO:0000313" key="2">
    <source>
        <dbReference type="Proteomes" id="UP000294963"/>
    </source>
</evidence>
<reference evidence="1 2" key="1">
    <citation type="submission" date="2019-03" db="EMBL/GenBank/DDBJ databases">
        <title>Genomic analyses of the natural microbiome of Caenorhabditis elegans.</title>
        <authorList>
            <person name="Samuel B."/>
        </authorList>
    </citation>
    <scope>NUCLEOTIDE SEQUENCE [LARGE SCALE GENOMIC DNA]</scope>
    <source>
        <strain evidence="1 2">JUb89</strain>
    </source>
</reference>
<proteinExistence type="predicted"/>
<sequence length="186" mass="22183">MKYFNSDITLGEIIKFNEEENFTLWVHPKYVIGFDKDELLILNSEINYINNHYSSEDVVESPDIVVVDYLTSCLKFDQFNTENNNYFIKCFDMVNAAIYLIINLISSKTSYPFAWWGGYLINIENCNEVFNVIFKSFVETKSNHVKNLLRIFCIELLDNFLQNFHIKNQIRYKDIQQFETDTTYMY</sequence>
<comment type="caution">
    <text evidence="1">The sequence shown here is derived from an EMBL/GenBank/DDBJ whole genome shotgun (WGS) entry which is preliminary data.</text>
</comment>
<gene>
    <name evidence="1" type="ORF">EC844_12922</name>
</gene>
<name>A0A4R1XDX0_ACICA</name>
<protein>
    <submittedName>
        <fullName evidence="1">Uncharacterized protein</fullName>
    </submittedName>
</protein>
<dbReference type="EMBL" id="SLVJ01000029">
    <property type="protein sequence ID" value="TCM61169.1"/>
    <property type="molecule type" value="Genomic_DNA"/>
</dbReference>
<keyword evidence="2" id="KW-1185">Reference proteome</keyword>